<evidence type="ECO:0000313" key="2">
    <source>
        <dbReference type="Proteomes" id="UP000011058"/>
    </source>
</evidence>
<gene>
    <name evidence="1" type="ORF">FAES_pFAES01015</name>
</gene>
<dbReference type="AlphaFoldDB" id="I0KHA6"/>
<evidence type="ECO:0000313" key="1">
    <source>
        <dbReference type="EMBL" id="CCH03509.1"/>
    </source>
</evidence>
<reference evidence="1 2" key="1">
    <citation type="journal article" date="2012" name="J. Bacteriol.">
        <title>Genome Sequence of Fibrella aestuarina BUZ 2T, a Filamentous Marine Bacterium.</title>
        <authorList>
            <person name="Filippini M."/>
            <person name="Qi W."/>
            <person name="Blom J."/>
            <person name="Goesmann A."/>
            <person name="Smits T.H."/>
            <person name="Bagheri H.C."/>
        </authorList>
    </citation>
    <scope>NUCLEOTIDE SEQUENCE [LARGE SCALE GENOMIC DNA]</scope>
    <source>
        <strain evidence="2">BUZ 2T</strain>
        <plasmid evidence="1 2">pFAES01</plasmid>
    </source>
</reference>
<name>I0KHA6_9BACT</name>
<dbReference type="KEGG" id="fae:FAES_pFAES01015"/>
<keyword evidence="1" id="KW-0614">Plasmid</keyword>
<sequence length="45" mass="5130">MADKKSPVGKTIGDINKSMQRNYLRYELITESVAYRIGTAPDRKN</sequence>
<protein>
    <submittedName>
        <fullName evidence="1">Uncharacterized protein</fullName>
    </submittedName>
</protein>
<organism evidence="1 2">
    <name type="scientific">Fibrella aestuarina BUZ 2</name>
    <dbReference type="NCBI Taxonomy" id="1166018"/>
    <lineage>
        <taxon>Bacteria</taxon>
        <taxon>Pseudomonadati</taxon>
        <taxon>Bacteroidota</taxon>
        <taxon>Cytophagia</taxon>
        <taxon>Cytophagales</taxon>
        <taxon>Spirosomataceae</taxon>
        <taxon>Fibrella</taxon>
    </lineage>
</organism>
<dbReference type="Proteomes" id="UP000011058">
    <property type="component" value="Plasmid pFAES01"/>
</dbReference>
<proteinExistence type="predicted"/>
<accession>I0KHA6</accession>
<dbReference type="HOGENOM" id="CLU_3200083_0_0_10"/>
<dbReference type="EMBL" id="HE796684">
    <property type="protein sequence ID" value="CCH03509.1"/>
    <property type="molecule type" value="Genomic_DNA"/>
</dbReference>
<geneLocation type="plasmid" evidence="1 2">
    <name>pFAES01</name>
</geneLocation>
<keyword evidence="2" id="KW-1185">Reference proteome</keyword>